<proteinExistence type="predicted"/>
<keyword evidence="1" id="KW-0732">Signal</keyword>
<evidence type="ECO:0000313" key="4">
    <source>
        <dbReference type="Proteomes" id="UP000182248"/>
    </source>
</evidence>
<protein>
    <submittedName>
        <fullName evidence="3">Probable protein-translocating porin PorT (TC 1.B.44.1.1)</fullName>
    </submittedName>
</protein>
<keyword evidence="4" id="KW-1185">Reference proteome</keyword>
<feature type="domain" description="Outer membrane protein beta-barrel" evidence="2">
    <location>
        <begin position="26"/>
        <end position="213"/>
    </location>
</feature>
<name>A0A1K1RJG1_9FLAO</name>
<dbReference type="Pfam" id="PF13568">
    <property type="entry name" value="OMP_b-brl_2"/>
    <property type="match status" value="1"/>
</dbReference>
<reference evidence="3 4" key="1">
    <citation type="submission" date="2016-11" db="EMBL/GenBank/DDBJ databases">
        <authorList>
            <person name="Jaros S."/>
            <person name="Januszkiewicz K."/>
            <person name="Wedrychowicz H."/>
        </authorList>
    </citation>
    <scope>NUCLEOTIDE SEQUENCE [LARGE SCALE GENOMIC DNA]</scope>
    <source>
        <strain evidence="3 4">CGMCC 1.12145</strain>
    </source>
</reference>
<evidence type="ECO:0000256" key="1">
    <source>
        <dbReference type="SAM" id="SignalP"/>
    </source>
</evidence>
<accession>A0A1K1RJG1</accession>
<dbReference type="EMBL" id="FPJE01000027">
    <property type="protein sequence ID" value="SFW72165.1"/>
    <property type="molecule type" value="Genomic_DNA"/>
</dbReference>
<sequence>MNKTLLCAFVLTLLSYNASAQFNENPLINLENFDKQPLHWGYFLGINQYDFKFDYRAYDNQESLRDVQVNKSIGFNVGLIGDLRLNDYMNLRLEPGLYYTQRDLYFPGFYNPDGSFDDVKGLRQVKSTYIHVPLLLKVGTKRMGNIKPYIVGGLSTSMNLGSNESSREDNREGKFRMKKQAYYYEIGFGIDFYLYYFKFSPSIRGVFALTDELKPDDNPATRWTGNIENMYSRAIFINLTFE</sequence>
<gene>
    <name evidence="3" type="ORF">SAMN02927921_03641</name>
</gene>
<feature type="signal peptide" evidence="1">
    <location>
        <begin position="1"/>
        <end position="20"/>
    </location>
</feature>
<feature type="chain" id="PRO_5013018384" evidence="1">
    <location>
        <begin position="21"/>
        <end position="242"/>
    </location>
</feature>
<evidence type="ECO:0000313" key="3">
    <source>
        <dbReference type="EMBL" id="SFW72165.1"/>
    </source>
</evidence>
<dbReference type="STRING" id="1150368.SAMN02927921_03641"/>
<dbReference type="Proteomes" id="UP000182248">
    <property type="component" value="Unassembled WGS sequence"/>
</dbReference>
<dbReference type="AlphaFoldDB" id="A0A1K1RJG1"/>
<dbReference type="OrthoDB" id="1467485at2"/>
<dbReference type="InterPro" id="IPR025665">
    <property type="entry name" value="Beta-barrel_OMP_2"/>
</dbReference>
<dbReference type="RefSeq" id="WP_072318886.1">
    <property type="nucleotide sequence ID" value="NZ_FPJE01000027.1"/>
</dbReference>
<organism evidence="3 4">
    <name type="scientific">Sinomicrobium oceani</name>
    <dbReference type="NCBI Taxonomy" id="1150368"/>
    <lineage>
        <taxon>Bacteria</taxon>
        <taxon>Pseudomonadati</taxon>
        <taxon>Bacteroidota</taxon>
        <taxon>Flavobacteriia</taxon>
        <taxon>Flavobacteriales</taxon>
        <taxon>Flavobacteriaceae</taxon>
        <taxon>Sinomicrobium</taxon>
    </lineage>
</organism>
<evidence type="ECO:0000259" key="2">
    <source>
        <dbReference type="Pfam" id="PF13568"/>
    </source>
</evidence>